<organism evidence="14 15">
    <name type="scientific">Halomonas saccharevitans</name>
    <dbReference type="NCBI Taxonomy" id="416872"/>
    <lineage>
        <taxon>Bacteria</taxon>
        <taxon>Pseudomonadati</taxon>
        <taxon>Pseudomonadota</taxon>
        <taxon>Gammaproteobacteria</taxon>
        <taxon>Oceanospirillales</taxon>
        <taxon>Halomonadaceae</taxon>
        <taxon>Halomonas</taxon>
    </lineage>
</organism>
<dbReference type="CDD" id="cd00075">
    <property type="entry name" value="HATPase"/>
    <property type="match status" value="1"/>
</dbReference>
<dbReference type="Gene3D" id="3.30.565.10">
    <property type="entry name" value="Histidine kinase-like ATPase, C-terminal domain"/>
    <property type="match status" value="1"/>
</dbReference>
<dbReference type="SMART" id="SM00388">
    <property type="entry name" value="HisKA"/>
    <property type="match status" value="1"/>
</dbReference>
<evidence type="ECO:0000256" key="3">
    <source>
        <dbReference type="ARBA" id="ARBA00012438"/>
    </source>
</evidence>
<evidence type="ECO:0000256" key="5">
    <source>
        <dbReference type="ARBA" id="ARBA00022679"/>
    </source>
</evidence>
<keyword evidence="9" id="KW-0902">Two-component regulatory system</keyword>
<reference evidence="14 15" key="1">
    <citation type="submission" date="2016-10" db="EMBL/GenBank/DDBJ databases">
        <authorList>
            <person name="de Groot N.N."/>
        </authorList>
    </citation>
    <scope>NUCLEOTIDE SEQUENCE [LARGE SCALE GENOMIC DNA]</scope>
    <source>
        <strain evidence="14 15">CGMCC 1.6493</strain>
    </source>
</reference>
<dbReference type="EMBL" id="FPAQ01000011">
    <property type="protein sequence ID" value="SFT62927.1"/>
    <property type="molecule type" value="Genomic_DNA"/>
</dbReference>
<dbReference type="GO" id="GO:0000155">
    <property type="term" value="F:phosphorelay sensor kinase activity"/>
    <property type="evidence" value="ECO:0007669"/>
    <property type="project" value="InterPro"/>
</dbReference>
<accession>A0A1I6ZJU5</accession>
<evidence type="ECO:0000256" key="1">
    <source>
        <dbReference type="ARBA" id="ARBA00000085"/>
    </source>
</evidence>
<dbReference type="SUPFAM" id="SSF47384">
    <property type="entry name" value="Homodimeric domain of signal transducing histidine kinase"/>
    <property type="match status" value="1"/>
</dbReference>
<dbReference type="Pfam" id="PF02518">
    <property type="entry name" value="HATPase_c"/>
    <property type="match status" value="1"/>
</dbReference>
<dbReference type="EC" id="2.7.13.3" evidence="3"/>
<dbReference type="Gene3D" id="1.10.287.130">
    <property type="match status" value="1"/>
</dbReference>
<evidence type="ECO:0000256" key="2">
    <source>
        <dbReference type="ARBA" id="ARBA00004370"/>
    </source>
</evidence>
<feature type="domain" description="Histidine kinase" evidence="12">
    <location>
        <begin position="248"/>
        <end position="482"/>
    </location>
</feature>
<dbReference type="CDD" id="cd00082">
    <property type="entry name" value="HisKA"/>
    <property type="match status" value="1"/>
</dbReference>
<evidence type="ECO:0000256" key="4">
    <source>
        <dbReference type="ARBA" id="ARBA00022553"/>
    </source>
</evidence>
<dbReference type="PRINTS" id="PR00344">
    <property type="entry name" value="BCTRLSENSOR"/>
</dbReference>
<evidence type="ECO:0000256" key="9">
    <source>
        <dbReference type="ARBA" id="ARBA00023012"/>
    </source>
</evidence>
<dbReference type="Pfam" id="PF08521">
    <property type="entry name" value="2CSK_N"/>
    <property type="match status" value="1"/>
</dbReference>
<keyword evidence="7 14" id="KW-0418">Kinase</keyword>
<dbReference type="GO" id="GO:0005886">
    <property type="term" value="C:plasma membrane"/>
    <property type="evidence" value="ECO:0007669"/>
    <property type="project" value="TreeGrafter"/>
</dbReference>
<dbReference type="AlphaFoldDB" id="A0A1I6ZJU5"/>
<dbReference type="SUPFAM" id="SSF55874">
    <property type="entry name" value="ATPase domain of HSP90 chaperone/DNA topoisomerase II/histidine kinase"/>
    <property type="match status" value="1"/>
</dbReference>
<evidence type="ECO:0000256" key="6">
    <source>
        <dbReference type="ARBA" id="ARBA00022692"/>
    </source>
</evidence>
<dbReference type="InterPro" id="IPR004358">
    <property type="entry name" value="Sig_transdc_His_kin-like_C"/>
</dbReference>
<dbReference type="RefSeq" id="WP_089848573.1">
    <property type="nucleotide sequence ID" value="NZ_FPAQ01000011.1"/>
</dbReference>
<evidence type="ECO:0000259" key="12">
    <source>
        <dbReference type="PROSITE" id="PS50109"/>
    </source>
</evidence>
<evidence type="ECO:0000256" key="10">
    <source>
        <dbReference type="ARBA" id="ARBA00023136"/>
    </source>
</evidence>
<sequence>MIEVAGSLKRRLAVWLLVTVTGLGALLMIEAWVSSQRAAERAYDSQLEAAALTIAEAVQWEQGEPLIEVPAAALQILATRHQERVFYAVLDADGEAVSANLPFAIEPGWRERAAAEPLALTARLDGEAWRLYGREVDSAGWVSQEPVQVWVGHTRAGRMALADELFERTLTRFVAMVLLAGVLMALALRVALGPMRRLRRVLRRRDADDMRPLDARVPEEMRELAQTLDHLFARQRQSREALLRFTADASHQLKTPLAGLQSVSELALASEEPAEWRAALSAVHEGAGRTSRLAGQLLSLARLRHLGEAEAEAVAPLDLAAALRETLLDWAGREAARDHDLGLAELPAGPVWVRAEGWAIRELLGNLIDNALRYTPPGSVITLGLERLGGLEVPKGLEGGDQDRERVDEVALFVEDDGPGVAEEVRERLLRPFERGGRQDTDGSGLGLSIVDSIARRLGGRLVLAAREPHGLVVRLHLPLCDPEEAP</sequence>
<dbReference type="OrthoDB" id="9809766at2"/>
<protein>
    <recommendedName>
        <fullName evidence="3">histidine kinase</fullName>
        <ecNumber evidence="3">2.7.13.3</ecNumber>
    </recommendedName>
</protein>
<dbReference type="InterPro" id="IPR013727">
    <property type="entry name" value="2CSK_N"/>
</dbReference>
<feature type="transmembrane region" description="Helical" evidence="11">
    <location>
        <begin position="12"/>
        <end position="33"/>
    </location>
</feature>
<dbReference type="PROSITE" id="PS50109">
    <property type="entry name" value="HIS_KIN"/>
    <property type="match status" value="1"/>
</dbReference>
<dbReference type="InterPro" id="IPR036097">
    <property type="entry name" value="HisK_dim/P_sf"/>
</dbReference>
<evidence type="ECO:0000313" key="15">
    <source>
        <dbReference type="Proteomes" id="UP000199594"/>
    </source>
</evidence>
<keyword evidence="4" id="KW-0597">Phosphoprotein</keyword>
<dbReference type="InterPro" id="IPR003594">
    <property type="entry name" value="HATPase_dom"/>
</dbReference>
<dbReference type="Pfam" id="PF00512">
    <property type="entry name" value="HisKA"/>
    <property type="match status" value="1"/>
</dbReference>
<evidence type="ECO:0000313" key="14">
    <source>
        <dbReference type="EMBL" id="SFT62927.1"/>
    </source>
</evidence>
<dbReference type="PANTHER" id="PTHR45436:SF1">
    <property type="entry name" value="SENSOR PROTEIN QSEC"/>
    <property type="match status" value="1"/>
</dbReference>
<dbReference type="InterPro" id="IPR003660">
    <property type="entry name" value="HAMP_dom"/>
</dbReference>
<gene>
    <name evidence="14" type="ORF">SAMN04487956_11171</name>
</gene>
<dbReference type="InterPro" id="IPR005467">
    <property type="entry name" value="His_kinase_dom"/>
</dbReference>
<dbReference type="PROSITE" id="PS50885">
    <property type="entry name" value="HAMP"/>
    <property type="match status" value="1"/>
</dbReference>
<keyword evidence="10 11" id="KW-0472">Membrane</keyword>
<dbReference type="SMART" id="SM00387">
    <property type="entry name" value="HATPase_c"/>
    <property type="match status" value="1"/>
</dbReference>
<evidence type="ECO:0000259" key="13">
    <source>
        <dbReference type="PROSITE" id="PS50885"/>
    </source>
</evidence>
<feature type="domain" description="HAMP" evidence="13">
    <location>
        <begin position="189"/>
        <end position="240"/>
    </location>
</feature>
<keyword evidence="5" id="KW-0808">Transferase</keyword>
<dbReference type="InterPro" id="IPR036890">
    <property type="entry name" value="HATPase_C_sf"/>
</dbReference>
<name>A0A1I6ZJU5_9GAMM</name>
<comment type="subcellular location">
    <subcellularLocation>
        <location evidence="2">Membrane</location>
    </subcellularLocation>
</comment>
<dbReference type="PANTHER" id="PTHR45436">
    <property type="entry name" value="SENSOR HISTIDINE KINASE YKOH"/>
    <property type="match status" value="1"/>
</dbReference>
<evidence type="ECO:0000256" key="8">
    <source>
        <dbReference type="ARBA" id="ARBA00022989"/>
    </source>
</evidence>
<dbReference type="Proteomes" id="UP000199594">
    <property type="component" value="Unassembled WGS sequence"/>
</dbReference>
<evidence type="ECO:0000256" key="7">
    <source>
        <dbReference type="ARBA" id="ARBA00022777"/>
    </source>
</evidence>
<keyword evidence="8 11" id="KW-1133">Transmembrane helix</keyword>
<keyword evidence="6 11" id="KW-0812">Transmembrane</keyword>
<dbReference type="InterPro" id="IPR050428">
    <property type="entry name" value="TCS_sensor_his_kinase"/>
</dbReference>
<evidence type="ECO:0000256" key="11">
    <source>
        <dbReference type="SAM" id="Phobius"/>
    </source>
</evidence>
<feature type="transmembrane region" description="Helical" evidence="11">
    <location>
        <begin position="173"/>
        <end position="195"/>
    </location>
</feature>
<proteinExistence type="predicted"/>
<dbReference type="InterPro" id="IPR003661">
    <property type="entry name" value="HisK_dim/P_dom"/>
</dbReference>
<comment type="catalytic activity">
    <reaction evidence="1">
        <text>ATP + protein L-histidine = ADP + protein N-phospho-L-histidine.</text>
        <dbReference type="EC" id="2.7.13.3"/>
    </reaction>
</comment>